<dbReference type="Proteomes" id="UP000325672">
    <property type="component" value="Unassembled WGS sequence"/>
</dbReference>
<comment type="subcellular location">
    <subcellularLocation>
        <location evidence="1">Membrane</location>
        <topology evidence="1">Multi-pass membrane protein</topology>
    </subcellularLocation>
</comment>
<proteinExistence type="inferred from homology"/>
<evidence type="ECO:0000256" key="2">
    <source>
        <dbReference type="ARBA" id="ARBA00009295"/>
    </source>
</evidence>
<dbReference type="Pfam" id="PF00173">
    <property type="entry name" value="Cyt-b5"/>
    <property type="match status" value="1"/>
</dbReference>
<evidence type="ECO:0000256" key="1">
    <source>
        <dbReference type="ARBA" id="ARBA00004141"/>
    </source>
</evidence>
<dbReference type="GeneID" id="43641090"/>
<evidence type="ECO:0000256" key="9">
    <source>
        <dbReference type="ARBA" id="ARBA00023136"/>
    </source>
</evidence>
<keyword evidence="5" id="KW-0276">Fatty acid metabolism</keyword>
<gene>
    <name evidence="12" type="ORF">BDV38DRAFT_268982</name>
</gene>
<dbReference type="SUPFAM" id="SSF55856">
    <property type="entry name" value="Cytochrome b5-like heme/steroid binding domain"/>
    <property type="match status" value="1"/>
</dbReference>
<dbReference type="InterPro" id="IPR001199">
    <property type="entry name" value="Cyt_B5-like_heme/steroid-bd"/>
</dbReference>
<evidence type="ECO:0000256" key="10">
    <source>
        <dbReference type="ARBA" id="ARBA00023160"/>
    </source>
</evidence>
<keyword evidence="9" id="KW-0472">Membrane</keyword>
<keyword evidence="13" id="KW-1185">Reference proteome</keyword>
<dbReference type="GO" id="GO:0006636">
    <property type="term" value="P:unsaturated fatty acid biosynthetic process"/>
    <property type="evidence" value="ECO:0007669"/>
    <property type="project" value="TreeGrafter"/>
</dbReference>
<dbReference type="PROSITE" id="PS50255">
    <property type="entry name" value="CYTOCHROME_B5_2"/>
    <property type="match status" value="1"/>
</dbReference>
<name>A0A5N6T3K0_ASPPS</name>
<dbReference type="RefSeq" id="XP_031916947.1">
    <property type="nucleotide sequence ID" value="XM_032056880.1"/>
</dbReference>
<evidence type="ECO:0000256" key="7">
    <source>
        <dbReference type="ARBA" id="ARBA00023002"/>
    </source>
</evidence>
<keyword evidence="3" id="KW-0444">Lipid biosynthesis</keyword>
<evidence type="ECO:0000259" key="11">
    <source>
        <dbReference type="PROSITE" id="PS50255"/>
    </source>
</evidence>
<dbReference type="GO" id="GO:0005506">
    <property type="term" value="F:iron ion binding"/>
    <property type="evidence" value="ECO:0007669"/>
    <property type="project" value="TreeGrafter"/>
</dbReference>
<protein>
    <submittedName>
        <fullName evidence="12">Cytochrome b5-like heme/steroid binding domain-containing protein</fullName>
    </submittedName>
</protein>
<dbReference type="PANTHER" id="PTHR11351:SF31">
    <property type="entry name" value="DESATURASE 1, ISOFORM A-RELATED"/>
    <property type="match status" value="1"/>
</dbReference>
<feature type="domain" description="Cytochrome b5 heme-binding" evidence="11">
    <location>
        <begin position="155"/>
        <end position="234"/>
    </location>
</feature>
<dbReference type="PANTHER" id="PTHR11351">
    <property type="entry name" value="ACYL-COA DESATURASE"/>
    <property type="match status" value="1"/>
</dbReference>
<dbReference type="InterPro" id="IPR036400">
    <property type="entry name" value="Cyt_B5-like_heme/steroid_sf"/>
</dbReference>
<dbReference type="Gene3D" id="3.10.120.10">
    <property type="entry name" value="Cytochrome b5-like heme/steroid binding domain"/>
    <property type="match status" value="1"/>
</dbReference>
<evidence type="ECO:0000313" key="13">
    <source>
        <dbReference type="Proteomes" id="UP000325672"/>
    </source>
</evidence>
<keyword evidence="7" id="KW-0560">Oxidoreductase</keyword>
<dbReference type="EMBL" id="ML743560">
    <property type="protein sequence ID" value="KAE8140884.1"/>
    <property type="molecule type" value="Genomic_DNA"/>
</dbReference>
<reference evidence="12 13" key="1">
    <citation type="submission" date="2019-04" db="EMBL/GenBank/DDBJ databases">
        <title>Friends and foes A comparative genomics study of 23 Aspergillus species from section Flavi.</title>
        <authorList>
            <consortium name="DOE Joint Genome Institute"/>
            <person name="Kjaerbolling I."/>
            <person name="Vesth T."/>
            <person name="Frisvad J.C."/>
            <person name="Nybo J.L."/>
            <person name="Theobald S."/>
            <person name="Kildgaard S."/>
            <person name="Isbrandt T."/>
            <person name="Kuo A."/>
            <person name="Sato A."/>
            <person name="Lyhne E.K."/>
            <person name="Kogle M.E."/>
            <person name="Wiebenga A."/>
            <person name="Kun R.S."/>
            <person name="Lubbers R.J."/>
            <person name="Makela M.R."/>
            <person name="Barry K."/>
            <person name="Chovatia M."/>
            <person name="Clum A."/>
            <person name="Daum C."/>
            <person name="Haridas S."/>
            <person name="He G."/>
            <person name="LaButti K."/>
            <person name="Lipzen A."/>
            <person name="Mondo S."/>
            <person name="Riley R."/>
            <person name="Salamov A."/>
            <person name="Simmons B.A."/>
            <person name="Magnuson J.K."/>
            <person name="Henrissat B."/>
            <person name="Mortensen U.H."/>
            <person name="Larsen T.O."/>
            <person name="Devries R.P."/>
            <person name="Grigoriev I.V."/>
            <person name="Machida M."/>
            <person name="Baker S.E."/>
            <person name="Andersen M.R."/>
        </authorList>
    </citation>
    <scope>NUCLEOTIDE SEQUENCE [LARGE SCALE GENOMIC DNA]</scope>
    <source>
        <strain evidence="12 13">CBS 117625</strain>
    </source>
</reference>
<keyword evidence="6" id="KW-1133">Transmembrane helix</keyword>
<evidence type="ECO:0000256" key="8">
    <source>
        <dbReference type="ARBA" id="ARBA00023098"/>
    </source>
</evidence>
<dbReference type="SMART" id="SM01117">
    <property type="entry name" value="Cyt-b5"/>
    <property type="match status" value="1"/>
</dbReference>
<evidence type="ECO:0000256" key="3">
    <source>
        <dbReference type="ARBA" id="ARBA00022516"/>
    </source>
</evidence>
<comment type="similarity">
    <text evidence="2">Belongs to the fatty acid desaturase type 1 family.</text>
</comment>
<dbReference type="InterPro" id="IPR015876">
    <property type="entry name" value="Acyl-CoA_DS"/>
</dbReference>
<evidence type="ECO:0000313" key="12">
    <source>
        <dbReference type="EMBL" id="KAE8140884.1"/>
    </source>
</evidence>
<dbReference type="GO" id="GO:0004768">
    <property type="term" value="F:stearoyl-CoA 9-desaturase activity"/>
    <property type="evidence" value="ECO:0007669"/>
    <property type="project" value="TreeGrafter"/>
</dbReference>
<evidence type="ECO:0000256" key="5">
    <source>
        <dbReference type="ARBA" id="ARBA00022832"/>
    </source>
</evidence>
<keyword evidence="4" id="KW-0812">Transmembrane</keyword>
<keyword evidence="10" id="KW-0275">Fatty acid biosynthesis</keyword>
<keyword evidence="8" id="KW-0443">Lipid metabolism</keyword>
<evidence type="ECO:0000256" key="6">
    <source>
        <dbReference type="ARBA" id="ARBA00022989"/>
    </source>
</evidence>
<sequence length="257" mass="28663">MHPSGVWIPLQWKTATLSLLWSHTSHRASNYLKLFLALGGAGADPYSVNKGLLYSHMGWLIMKQNPKCIGRIDNSDLNEDPIAVWQHQNYLLVATFCVNLLAYWLGDQPFNASKSSQDHFSAILLAVCKRRIQQNRAILAEDASQLDWGVPHSRLPIPEWEEYVEQAETSGRCLIAIAGIVHDVTDFSKSHPDGLLMLKSVIGKDATAAFNGGVYTHSEVAHNLLATMRVASVRGGYEIEIWKHEHSDAEESSPTYQ</sequence>
<organism evidence="12 13">
    <name type="scientific">Aspergillus pseudotamarii</name>
    <dbReference type="NCBI Taxonomy" id="132259"/>
    <lineage>
        <taxon>Eukaryota</taxon>
        <taxon>Fungi</taxon>
        <taxon>Dikarya</taxon>
        <taxon>Ascomycota</taxon>
        <taxon>Pezizomycotina</taxon>
        <taxon>Eurotiomycetes</taxon>
        <taxon>Eurotiomycetidae</taxon>
        <taxon>Eurotiales</taxon>
        <taxon>Aspergillaceae</taxon>
        <taxon>Aspergillus</taxon>
        <taxon>Aspergillus subgen. Circumdati</taxon>
    </lineage>
</organism>
<dbReference type="GO" id="GO:0005789">
    <property type="term" value="C:endoplasmic reticulum membrane"/>
    <property type="evidence" value="ECO:0007669"/>
    <property type="project" value="TreeGrafter"/>
</dbReference>
<accession>A0A5N6T3K0</accession>
<dbReference type="AlphaFoldDB" id="A0A5N6T3K0"/>
<evidence type="ECO:0000256" key="4">
    <source>
        <dbReference type="ARBA" id="ARBA00022692"/>
    </source>
</evidence>
<dbReference type="OrthoDB" id="10260134at2759"/>